<sequence length="46" mass="4447">MSTSPVAGGPGRLPTTGVAIGGYVLTALLLVGGGAVLLVLGRRRAT</sequence>
<dbReference type="Pfam" id="PF00746">
    <property type="entry name" value="Gram_pos_anchor"/>
    <property type="match status" value="1"/>
</dbReference>
<keyword evidence="5" id="KW-1133">Transmembrane helix</keyword>
<proteinExistence type="predicted"/>
<accession>A0ABS1UYW8</accession>
<keyword evidence="5" id="KW-0812">Transmembrane</keyword>
<keyword evidence="3" id="KW-0732">Signal</keyword>
<evidence type="ECO:0000313" key="7">
    <source>
        <dbReference type="EMBL" id="MBL6280521.1"/>
    </source>
</evidence>
<organism evidence="7 8">
    <name type="scientific">Micromonospora fiedleri</name>
    <dbReference type="NCBI Taxonomy" id="1157498"/>
    <lineage>
        <taxon>Bacteria</taxon>
        <taxon>Bacillati</taxon>
        <taxon>Actinomycetota</taxon>
        <taxon>Actinomycetes</taxon>
        <taxon>Micromonosporales</taxon>
        <taxon>Micromonosporaceae</taxon>
        <taxon>Micromonospora</taxon>
    </lineage>
</organism>
<keyword evidence="1" id="KW-0134">Cell wall</keyword>
<dbReference type="Proteomes" id="UP000661193">
    <property type="component" value="Unassembled WGS sequence"/>
</dbReference>
<evidence type="ECO:0000256" key="4">
    <source>
        <dbReference type="ARBA" id="ARBA00023088"/>
    </source>
</evidence>
<reference evidence="7 8" key="1">
    <citation type="submission" date="2021-01" db="EMBL/GenBank/DDBJ databases">
        <title>Genome sequencing of Micromonospora fiedleri MG-37.</title>
        <authorList>
            <person name="Moreland P.E.J."/>
            <person name="Stach J.E.M."/>
        </authorList>
    </citation>
    <scope>NUCLEOTIDE SEQUENCE [LARGE SCALE GENOMIC DNA]</scope>
    <source>
        <strain evidence="7 8">MG-37</strain>
    </source>
</reference>
<evidence type="ECO:0000259" key="6">
    <source>
        <dbReference type="Pfam" id="PF00746"/>
    </source>
</evidence>
<protein>
    <recommendedName>
        <fullName evidence="6">Gram-positive cocci surface proteins LPxTG domain-containing protein</fullName>
    </recommendedName>
</protein>
<keyword evidence="4" id="KW-0572">Peptidoglycan-anchor</keyword>
<dbReference type="EMBL" id="JAETXL010000083">
    <property type="protein sequence ID" value="MBL6280521.1"/>
    <property type="molecule type" value="Genomic_DNA"/>
</dbReference>
<evidence type="ECO:0000256" key="5">
    <source>
        <dbReference type="SAM" id="Phobius"/>
    </source>
</evidence>
<comment type="caution">
    <text evidence="7">The sequence shown here is derived from an EMBL/GenBank/DDBJ whole genome shotgun (WGS) entry which is preliminary data.</text>
</comment>
<evidence type="ECO:0000313" key="8">
    <source>
        <dbReference type="Proteomes" id="UP000661193"/>
    </source>
</evidence>
<evidence type="ECO:0000256" key="1">
    <source>
        <dbReference type="ARBA" id="ARBA00022512"/>
    </source>
</evidence>
<feature type="transmembrane region" description="Helical" evidence="5">
    <location>
        <begin position="20"/>
        <end position="40"/>
    </location>
</feature>
<name>A0ABS1UYW8_9ACTN</name>
<dbReference type="InterPro" id="IPR019931">
    <property type="entry name" value="LPXTG_anchor"/>
</dbReference>
<keyword evidence="8" id="KW-1185">Reference proteome</keyword>
<evidence type="ECO:0000256" key="2">
    <source>
        <dbReference type="ARBA" id="ARBA00022525"/>
    </source>
</evidence>
<evidence type="ECO:0000256" key="3">
    <source>
        <dbReference type="ARBA" id="ARBA00022729"/>
    </source>
</evidence>
<feature type="domain" description="Gram-positive cocci surface proteins LPxTG" evidence="6">
    <location>
        <begin position="6"/>
        <end position="44"/>
    </location>
</feature>
<keyword evidence="2" id="KW-0964">Secreted</keyword>
<gene>
    <name evidence="7" type="ORF">JMF97_30750</name>
</gene>
<keyword evidence="5" id="KW-0472">Membrane</keyword>